<dbReference type="GO" id="GO:0000981">
    <property type="term" value="F:DNA-binding transcription factor activity, RNA polymerase II-specific"/>
    <property type="evidence" value="ECO:0007669"/>
    <property type="project" value="InterPro"/>
</dbReference>
<dbReference type="Pfam" id="PF08493">
    <property type="entry name" value="AflR"/>
    <property type="match status" value="1"/>
</dbReference>
<dbReference type="CDD" id="cd00067">
    <property type="entry name" value="GAL4"/>
    <property type="match status" value="1"/>
</dbReference>
<dbReference type="Gene3D" id="4.10.240.10">
    <property type="entry name" value="Zn(2)-C6 fungal-type DNA-binding domain"/>
    <property type="match status" value="1"/>
</dbReference>
<accession>A0A162WJG8</accession>
<dbReference type="PROSITE" id="PS00463">
    <property type="entry name" value="ZN2_CY6_FUNGAL_1"/>
    <property type="match status" value="1"/>
</dbReference>
<dbReference type="InterPro" id="IPR001138">
    <property type="entry name" value="Zn2Cys6_DnaBD"/>
</dbReference>
<feature type="region of interest" description="Disordered" evidence="6">
    <location>
        <begin position="1"/>
        <end position="46"/>
    </location>
</feature>
<evidence type="ECO:0000256" key="6">
    <source>
        <dbReference type="SAM" id="MobiDB-lite"/>
    </source>
</evidence>
<dbReference type="Proteomes" id="UP000076837">
    <property type="component" value="Unassembled WGS sequence"/>
</dbReference>
<organism evidence="7 8">
    <name type="scientific">Didymella rabiei</name>
    <name type="common">Chickpea ascochyta blight fungus</name>
    <name type="synonym">Mycosphaerella rabiei</name>
    <dbReference type="NCBI Taxonomy" id="5454"/>
    <lineage>
        <taxon>Eukaryota</taxon>
        <taxon>Fungi</taxon>
        <taxon>Dikarya</taxon>
        <taxon>Ascomycota</taxon>
        <taxon>Pezizomycotina</taxon>
        <taxon>Dothideomycetes</taxon>
        <taxon>Pleosporomycetidae</taxon>
        <taxon>Pleosporales</taxon>
        <taxon>Pleosporineae</taxon>
        <taxon>Didymellaceae</taxon>
        <taxon>Ascochyta</taxon>
    </lineage>
</organism>
<dbReference type="PROSITE" id="PS50048">
    <property type="entry name" value="ZN2_CY6_FUNGAL_2"/>
    <property type="match status" value="1"/>
</dbReference>
<feature type="compositionally biased region" description="Basic residues" evidence="6">
    <location>
        <begin position="85"/>
        <end position="96"/>
    </location>
</feature>
<dbReference type="PANTHER" id="PTHR31069">
    <property type="entry name" value="OLEATE-ACTIVATED TRANSCRIPTION FACTOR 1-RELATED"/>
    <property type="match status" value="1"/>
</dbReference>
<dbReference type="Pfam" id="PF00172">
    <property type="entry name" value="Zn_clus"/>
    <property type="match status" value="1"/>
</dbReference>
<feature type="region of interest" description="Disordered" evidence="6">
    <location>
        <begin position="261"/>
        <end position="280"/>
    </location>
</feature>
<dbReference type="AlphaFoldDB" id="A0A162WJG8"/>
<keyword evidence="1" id="KW-0479">Metal-binding</keyword>
<evidence type="ECO:0000256" key="1">
    <source>
        <dbReference type="ARBA" id="ARBA00022723"/>
    </source>
</evidence>
<dbReference type="InterPro" id="IPR050675">
    <property type="entry name" value="OAF3"/>
</dbReference>
<dbReference type="SUPFAM" id="SSF57701">
    <property type="entry name" value="Zn2/Cys6 DNA-binding domain"/>
    <property type="match status" value="1"/>
</dbReference>
<keyword evidence="3" id="KW-0238">DNA-binding</keyword>
<evidence type="ECO:0000313" key="7">
    <source>
        <dbReference type="EMBL" id="KZM19068.1"/>
    </source>
</evidence>
<dbReference type="GO" id="GO:0003677">
    <property type="term" value="F:DNA binding"/>
    <property type="evidence" value="ECO:0007669"/>
    <property type="project" value="UniProtKB-KW"/>
</dbReference>
<gene>
    <name evidence="7" type="ORF">ST47_g9793</name>
</gene>
<dbReference type="InterPro" id="IPR036864">
    <property type="entry name" value="Zn2-C6_fun-type_DNA-bd_sf"/>
</dbReference>
<keyword evidence="8" id="KW-1185">Reference proteome</keyword>
<comment type="caution">
    <text evidence="7">The sequence shown here is derived from an EMBL/GenBank/DDBJ whole genome shotgun (WGS) entry which is preliminary data.</text>
</comment>
<evidence type="ECO:0000256" key="3">
    <source>
        <dbReference type="ARBA" id="ARBA00023125"/>
    </source>
</evidence>
<keyword evidence="4" id="KW-0804">Transcription</keyword>
<proteinExistence type="predicted"/>
<dbReference type="PRINTS" id="PR00755">
    <property type="entry name" value="AFLATOXINBRP"/>
</dbReference>
<evidence type="ECO:0000256" key="2">
    <source>
        <dbReference type="ARBA" id="ARBA00023015"/>
    </source>
</evidence>
<keyword evidence="5" id="KW-0539">Nucleus</keyword>
<dbReference type="GO" id="GO:0005634">
    <property type="term" value="C:nucleus"/>
    <property type="evidence" value="ECO:0007669"/>
    <property type="project" value="InterPro"/>
</dbReference>
<dbReference type="InterPro" id="IPR013700">
    <property type="entry name" value="AflR"/>
</dbReference>
<protein>
    <submittedName>
        <fullName evidence="7">DNA binding</fullName>
    </submittedName>
</protein>
<evidence type="ECO:0000313" key="8">
    <source>
        <dbReference type="Proteomes" id="UP000076837"/>
    </source>
</evidence>
<feature type="compositionally biased region" description="Polar residues" evidence="6">
    <location>
        <begin position="1"/>
        <end position="23"/>
    </location>
</feature>
<feature type="region of interest" description="Disordered" evidence="6">
    <location>
        <begin position="84"/>
        <end position="122"/>
    </location>
</feature>
<dbReference type="PANTHER" id="PTHR31069:SF31">
    <property type="entry name" value="MONODICTYPHENONE CLUSTER TRANSCRIPTION FACTOR-RELATED"/>
    <property type="match status" value="1"/>
</dbReference>
<sequence>MATVSLTPQTPQWQASPTRSDNPTPTPVMRSPTSAPASWKADRERRPKLRASCDACAASKVKCSKDHPICQRCSANSSQCIYGVSRKHGKPGRTRKRNPDGTPFIKGSKQRPSPDGSEFGKFRVRPEPIALPLPEFDIASAWNASWSSTPSLRSTPEFEFEMTPEPFDMSMTPEPMYMDSFMPMGFPFVDDFLLPAADFPMDPMQSIEPELTFRDPFAKKQSVQLDLPDIQALKDYIGSESANPFDCTFHDVGLGLSLDSSSRLSAEPSPKTTSLDPSRHRLSVSVSMPTSHCCSSLAQSTLESLHIIGPGGTQSWPNVERKSLDSVLSTTKLAVQSVLQLLCCPCSSDAHMSMLYSSITCKILNWYQIAAGVNPAAAPLASAPSLSSSSSPTCSVYSSPLSTPGSEQSTFSIQTQPLTFGRYQFDEAEQERLRRQVVLKELKKCGQLVDALANWRGNGQSEQAEFLYGVLGAWLKSELYKTLQEVEGSRR</sequence>
<dbReference type="SMART" id="SM00066">
    <property type="entry name" value="GAL4"/>
    <property type="match status" value="1"/>
</dbReference>
<reference evidence="7 8" key="1">
    <citation type="journal article" date="2016" name="Sci. Rep.">
        <title>Draft genome sequencing and secretome analysis of fungal phytopathogen Ascochyta rabiei provides insight into the necrotrophic effector repertoire.</title>
        <authorList>
            <person name="Verma S."/>
            <person name="Gazara R.K."/>
            <person name="Nizam S."/>
            <person name="Parween S."/>
            <person name="Chattopadhyay D."/>
            <person name="Verma P.K."/>
        </authorList>
    </citation>
    <scope>NUCLEOTIDE SEQUENCE [LARGE SCALE GENOMIC DNA]</scope>
    <source>
        <strain evidence="7 8">ArDII</strain>
    </source>
</reference>
<evidence type="ECO:0000256" key="5">
    <source>
        <dbReference type="ARBA" id="ARBA00023242"/>
    </source>
</evidence>
<evidence type="ECO:0000256" key="4">
    <source>
        <dbReference type="ARBA" id="ARBA00023163"/>
    </source>
</evidence>
<dbReference type="OrthoDB" id="2328572at2759"/>
<keyword evidence="2" id="KW-0805">Transcription regulation</keyword>
<name>A0A162WJG8_DIDRA</name>
<dbReference type="GO" id="GO:0008270">
    <property type="term" value="F:zinc ion binding"/>
    <property type="evidence" value="ECO:0007669"/>
    <property type="project" value="InterPro"/>
</dbReference>
<dbReference type="GO" id="GO:0045122">
    <property type="term" value="P:aflatoxin biosynthetic process"/>
    <property type="evidence" value="ECO:0007669"/>
    <property type="project" value="InterPro"/>
</dbReference>
<dbReference type="EMBL" id="JYNV01000304">
    <property type="protein sequence ID" value="KZM19068.1"/>
    <property type="molecule type" value="Genomic_DNA"/>
</dbReference>